<dbReference type="PATRIC" id="fig|1313304.3.peg.1148"/>
<comment type="similarity">
    <text evidence="7">Belongs to the transferase hexapeptide repeat family. LpxD subfamily.</text>
</comment>
<dbReference type="GO" id="GO:0016020">
    <property type="term" value="C:membrane"/>
    <property type="evidence" value="ECO:0007669"/>
    <property type="project" value="GOC"/>
</dbReference>
<dbReference type="Pfam" id="PF04613">
    <property type="entry name" value="LpxD"/>
    <property type="match status" value="1"/>
</dbReference>
<evidence type="ECO:0000259" key="9">
    <source>
        <dbReference type="Pfam" id="PF04613"/>
    </source>
</evidence>
<evidence type="ECO:0000256" key="4">
    <source>
        <dbReference type="ARBA" id="ARBA00022737"/>
    </source>
</evidence>
<evidence type="ECO:0000259" key="10">
    <source>
        <dbReference type="Pfam" id="PF25087"/>
    </source>
</evidence>
<dbReference type="InterPro" id="IPR020573">
    <property type="entry name" value="UDP_GlcNAc_AcTrfase_non-rep"/>
</dbReference>
<protein>
    <recommendedName>
        <fullName evidence="7">UDP-3-O-acylglucosamine N-acyltransferase</fullName>
        <ecNumber evidence="7">2.3.1.191</ecNumber>
    </recommendedName>
</protein>
<keyword evidence="3 7" id="KW-0808">Transferase</keyword>
<evidence type="ECO:0000256" key="3">
    <source>
        <dbReference type="ARBA" id="ARBA00022679"/>
    </source>
</evidence>
<organism evidence="11 12">
    <name type="scientific">Chitinivibrio alkaliphilus ACht1</name>
    <dbReference type="NCBI Taxonomy" id="1313304"/>
    <lineage>
        <taxon>Bacteria</taxon>
        <taxon>Pseudomonadati</taxon>
        <taxon>Fibrobacterota</taxon>
        <taxon>Chitinivibrionia</taxon>
        <taxon>Chitinivibrionales</taxon>
        <taxon>Chitinivibrionaceae</taxon>
        <taxon>Chitinivibrio</taxon>
    </lineage>
</organism>
<reference evidence="11 12" key="1">
    <citation type="journal article" date="2013" name="Environ. Microbiol.">
        <title>Genome analysis of Chitinivibrio alkaliphilus gen. nov., sp. nov., a novel extremely haloalkaliphilic anaerobic chitinolytic bacterium from the candidate phylum Termite Group 3.</title>
        <authorList>
            <person name="Sorokin D.Y."/>
            <person name="Gumerov V.M."/>
            <person name="Rakitin A.L."/>
            <person name="Beletsky A.V."/>
            <person name="Damste J.S."/>
            <person name="Muyzer G."/>
            <person name="Mardanov A.V."/>
            <person name="Ravin N.V."/>
        </authorList>
    </citation>
    <scope>NUCLEOTIDE SEQUENCE [LARGE SCALE GENOMIC DNA]</scope>
    <source>
        <strain evidence="11 12">ACht1</strain>
    </source>
</reference>
<dbReference type="GO" id="GO:0009245">
    <property type="term" value="P:lipid A biosynthetic process"/>
    <property type="evidence" value="ECO:0007669"/>
    <property type="project" value="UniProtKB-UniRule"/>
</dbReference>
<proteinExistence type="inferred from homology"/>
<dbReference type="AlphaFoldDB" id="U7DBF7"/>
<dbReference type="RefSeq" id="WP_022636679.1">
    <property type="nucleotide sequence ID" value="NZ_ASJR01000009.1"/>
</dbReference>
<feature type="domain" description="UDP-3-O-[3-hydroxymyristoyl] glucosamine N-acyltransferase non-repeat region" evidence="9">
    <location>
        <begin position="21"/>
        <end position="86"/>
    </location>
</feature>
<feature type="coiled-coil region" evidence="8">
    <location>
        <begin position="313"/>
        <end position="340"/>
    </location>
</feature>
<dbReference type="STRING" id="1313304.CALK_1202"/>
<evidence type="ECO:0000256" key="6">
    <source>
        <dbReference type="ARBA" id="ARBA00023315"/>
    </source>
</evidence>
<dbReference type="CDD" id="cd03352">
    <property type="entry name" value="LbH_LpxD"/>
    <property type="match status" value="1"/>
</dbReference>
<dbReference type="EMBL" id="ASJR01000009">
    <property type="protein sequence ID" value="ERP31760.1"/>
    <property type="molecule type" value="Genomic_DNA"/>
</dbReference>
<keyword evidence="4 7" id="KW-0677">Repeat</keyword>
<evidence type="ECO:0000256" key="2">
    <source>
        <dbReference type="ARBA" id="ARBA00022556"/>
    </source>
</evidence>
<evidence type="ECO:0000313" key="11">
    <source>
        <dbReference type="EMBL" id="ERP31760.1"/>
    </source>
</evidence>
<comment type="function">
    <text evidence="7">Catalyzes the N-acylation of UDP-3-O-acylglucosamine using 3-hydroxyacyl-ACP as the acyl donor. Is involved in the biosynthesis of lipid A, a phosphorylated glycolipid that anchors the lipopolysaccharide to the outer membrane of the cell.</text>
</comment>
<evidence type="ECO:0000256" key="1">
    <source>
        <dbReference type="ARBA" id="ARBA00022516"/>
    </source>
</evidence>
<dbReference type="InterPro" id="IPR011004">
    <property type="entry name" value="Trimer_LpxA-like_sf"/>
</dbReference>
<keyword evidence="6 7" id="KW-0012">Acyltransferase</keyword>
<keyword evidence="8" id="KW-0175">Coiled coil</keyword>
<evidence type="ECO:0000256" key="8">
    <source>
        <dbReference type="SAM" id="Coils"/>
    </source>
</evidence>
<dbReference type="GO" id="GO:0016410">
    <property type="term" value="F:N-acyltransferase activity"/>
    <property type="evidence" value="ECO:0007669"/>
    <property type="project" value="InterPro"/>
</dbReference>
<dbReference type="Gene3D" id="2.160.10.10">
    <property type="entry name" value="Hexapeptide repeat proteins"/>
    <property type="match status" value="1"/>
</dbReference>
<dbReference type="InterPro" id="IPR056729">
    <property type="entry name" value="GMPPB_C"/>
</dbReference>
<dbReference type="Gene3D" id="3.40.1390.10">
    <property type="entry name" value="MurE/MurF, N-terminal domain"/>
    <property type="match status" value="1"/>
</dbReference>
<feature type="domain" description="Mannose-1-phosphate guanyltransferase C-terminal" evidence="10">
    <location>
        <begin position="99"/>
        <end position="179"/>
    </location>
</feature>
<keyword evidence="2 7" id="KW-0441">Lipid A biosynthesis</keyword>
<comment type="catalytic activity">
    <reaction evidence="7">
        <text>a UDP-3-O-[(3R)-3-hydroxyacyl]-alpha-D-glucosamine + a (3R)-hydroxyacyl-[ACP] = a UDP-2-N,3-O-bis[(3R)-3-hydroxyacyl]-alpha-D-glucosamine + holo-[ACP] + H(+)</text>
        <dbReference type="Rhea" id="RHEA:53836"/>
        <dbReference type="Rhea" id="RHEA-COMP:9685"/>
        <dbReference type="Rhea" id="RHEA-COMP:9945"/>
        <dbReference type="ChEBI" id="CHEBI:15378"/>
        <dbReference type="ChEBI" id="CHEBI:64479"/>
        <dbReference type="ChEBI" id="CHEBI:78827"/>
        <dbReference type="ChEBI" id="CHEBI:137740"/>
        <dbReference type="ChEBI" id="CHEBI:137748"/>
        <dbReference type="EC" id="2.3.1.191"/>
    </reaction>
</comment>
<dbReference type="GO" id="GO:0103118">
    <property type="term" value="F:UDP-3-O-[(3R)-3-hydroxyacyl]-glucosamine N-acyltransferase activity"/>
    <property type="evidence" value="ECO:0007669"/>
    <property type="project" value="UniProtKB-EC"/>
</dbReference>
<dbReference type="Proteomes" id="UP000017148">
    <property type="component" value="Unassembled WGS sequence"/>
</dbReference>
<keyword evidence="12" id="KW-1185">Reference proteome</keyword>
<dbReference type="EC" id="2.3.1.191" evidence="7"/>
<keyword evidence="1 7" id="KW-0444">Lipid biosynthesis</keyword>
<comment type="caution">
    <text evidence="11">The sequence shown here is derived from an EMBL/GenBank/DDBJ whole genome shotgun (WGS) entry which is preliminary data.</text>
</comment>
<comment type="subunit">
    <text evidence="7">Homotrimer.</text>
</comment>
<feature type="active site" description="Proton acceptor" evidence="7">
    <location>
        <position position="237"/>
    </location>
</feature>
<dbReference type="NCBIfam" id="NF002060">
    <property type="entry name" value="PRK00892.1"/>
    <property type="match status" value="1"/>
</dbReference>
<dbReference type="SUPFAM" id="SSF51161">
    <property type="entry name" value="Trimeric LpxA-like enzymes"/>
    <property type="match status" value="1"/>
</dbReference>
<dbReference type="eggNOG" id="COG1044">
    <property type="taxonomic scope" value="Bacteria"/>
</dbReference>
<evidence type="ECO:0000256" key="7">
    <source>
        <dbReference type="HAMAP-Rule" id="MF_00523"/>
    </source>
</evidence>
<dbReference type="Pfam" id="PF25087">
    <property type="entry name" value="GMPPB_C"/>
    <property type="match status" value="1"/>
</dbReference>
<evidence type="ECO:0000256" key="5">
    <source>
        <dbReference type="ARBA" id="ARBA00023098"/>
    </source>
</evidence>
<dbReference type="InterPro" id="IPR018357">
    <property type="entry name" value="Hexapep_transf_CS"/>
</dbReference>
<dbReference type="PANTHER" id="PTHR43378">
    <property type="entry name" value="UDP-3-O-ACYLGLUCOSAMINE N-ACYLTRANSFERASE"/>
    <property type="match status" value="1"/>
</dbReference>
<gene>
    <name evidence="7" type="primary">lpxD</name>
    <name evidence="11" type="ORF">CALK_1202</name>
</gene>
<name>U7DBF7_9BACT</name>
<evidence type="ECO:0000313" key="12">
    <source>
        <dbReference type="Proteomes" id="UP000017148"/>
    </source>
</evidence>
<comment type="pathway">
    <text evidence="7">Bacterial outer membrane biogenesis; LPS lipid A biosynthesis.</text>
</comment>
<dbReference type="PANTHER" id="PTHR43378:SF2">
    <property type="entry name" value="UDP-3-O-ACYLGLUCOSAMINE N-ACYLTRANSFERASE 1, MITOCHONDRIAL-RELATED"/>
    <property type="match status" value="1"/>
</dbReference>
<dbReference type="InterPro" id="IPR007691">
    <property type="entry name" value="LpxD"/>
</dbReference>
<dbReference type="HAMAP" id="MF_00523">
    <property type="entry name" value="LpxD"/>
    <property type="match status" value="1"/>
</dbReference>
<dbReference type="PROSITE" id="PS00101">
    <property type="entry name" value="HEXAPEP_TRANSFERASES"/>
    <property type="match status" value="1"/>
</dbReference>
<sequence>MELSRIVAAIDGTMEGPLPSISISRIASFDTADETSITFLSKPKHRADAAASPACAVITKEAWPIPGKHNIFVKDPYWAYAVVAQLFEDQSPPFGAGISPHAYIDPTAKIGDSVTIGPGCCLGAHTRIGVGTRIDAGVIIEPHVEIGEECIFHSGAIVRSHCRIGARVILSSGAVIGSEGFANAFHEGSFTRIPCFGTVVIEDDVEIGANTTVDRGNFEDTCIKAGARIDNLVQVAHNVEIGESCGIASQVGFAGSTKVGRQVMIGGQAGFAGHISIGDKAFIGAKAGIPGSVESEAKVTGIPAIPLLERRRVDAAERKLPDALKELRRLKSEIEHLKELLQK</sequence>
<keyword evidence="5 7" id="KW-0443">Lipid metabolism</keyword>
<dbReference type="UniPathway" id="UPA00973"/>
<accession>U7DBF7</accession>
<dbReference type="OrthoDB" id="9784739at2"/>
<dbReference type="NCBIfam" id="TIGR01853">
    <property type="entry name" value="lipid_A_lpxD"/>
    <property type="match status" value="1"/>
</dbReference>